<dbReference type="Proteomes" id="UP000807115">
    <property type="component" value="Chromosome 2"/>
</dbReference>
<dbReference type="SUPFAM" id="SSF52540">
    <property type="entry name" value="P-loop containing nucleoside triphosphate hydrolases"/>
    <property type="match status" value="1"/>
</dbReference>
<protein>
    <recommendedName>
        <fullName evidence="1">NB-ARC domain-containing protein</fullName>
    </recommendedName>
</protein>
<dbReference type="Pfam" id="PF00931">
    <property type="entry name" value="NB-ARC"/>
    <property type="match status" value="1"/>
</dbReference>
<dbReference type="InterPro" id="IPR002182">
    <property type="entry name" value="NB-ARC"/>
</dbReference>
<reference evidence="2" key="2">
    <citation type="submission" date="2020-10" db="EMBL/GenBank/DDBJ databases">
        <authorList>
            <person name="Cooper E.A."/>
            <person name="Brenton Z.W."/>
            <person name="Flinn B.S."/>
            <person name="Jenkins J."/>
            <person name="Shu S."/>
            <person name="Flowers D."/>
            <person name="Luo F."/>
            <person name="Wang Y."/>
            <person name="Xia P."/>
            <person name="Barry K."/>
            <person name="Daum C."/>
            <person name="Lipzen A."/>
            <person name="Yoshinaga Y."/>
            <person name="Schmutz J."/>
            <person name="Saski C."/>
            <person name="Vermerris W."/>
            <person name="Kresovich S."/>
        </authorList>
    </citation>
    <scope>NUCLEOTIDE SEQUENCE</scope>
</reference>
<evidence type="ECO:0000259" key="1">
    <source>
        <dbReference type="Pfam" id="PF00931"/>
    </source>
</evidence>
<dbReference type="Gramene" id="EER97863">
    <property type="protein sequence ID" value="EER97863"/>
    <property type="gene ID" value="SORBI_3002G011700"/>
</dbReference>
<dbReference type="PANTHER" id="PTHR33377:SF92">
    <property type="entry name" value="NB-ARC DOMAIN-CONTAINING PROTEIN"/>
    <property type="match status" value="1"/>
</dbReference>
<gene>
    <name evidence="2" type="ORF">BDA96_02G012200</name>
</gene>
<dbReference type="OMA" id="MEAHHVI"/>
<accession>A0A921RL16</accession>
<comment type="caution">
    <text evidence="2">The sequence shown here is derived from an EMBL/GenBank/DDBJ whole genome shotgun (WGS) entry which is preliminary data.</text>
</comment>
<evidence type="ECO:0000313" key="2">
    <source>
        <dbReference type="EMBL" id="KAG0541386.1"/>
    </source>
</evidence>
<dbReference type="AlphaFoldDB" id="A0A921RL16"/>
<proteinExistence type="predicted"/>
<dbReference type="PANTHER" id="PTHR33377">
    <property type="entry name" value="OS10G0134700 PROTEIN-RELATED"/>
    <property type="match status" value="1"/>
</dbReference>
<reference evidence="2" key="1">
    <citation type="journal article" date="2019" name="BMC Genomics">
        <title>A new reference genome for Sorghum bicolor reveals high levels of sequence similarity between sweet and grain genotypes: implications for the genetics of sugar metabolism.</title>
        <authorList>
            <person name="Cooper E.A."/>
            <person name="Brenton Z.W."/>
            <person name="Flinn B.S."/>
            <person name="Jenkins J."/>
            <person name="Shu S."/>
            <person name="Flowers D."/>
            <person name="Luo F."/>
            <person name="Wang Y."/>
            <person name="Xia P."/>
            <person name="Barry K."/>
            <person name="Daum C."/>
            <person name="Lipzen A."/>
            <person name="Yoshinaga Y."/>
            <person name="Schmutz J."/>
            <person name="Saski C."/>
            <person name="Vermerris W."/>
            <person name="Kresovich S."/>
        </authorList>
    </citation>
    <scope>NUCLEOTIDE SEQUENCE</scope>
</reference>
<organism evidence="2 3">
    <name type="scientific">Sorghum bicolor</name>
    <name type="common">Sorghum</name>
    <name type="synonym">Sorghum vulgare</name>
    <dbReference type="NCBI Taxonomy" id="4558"/>
    <lineage>
        <taxon>Eukaryota</taxon>
        <taxon>Viridiplantae</taxon>
        <taxon>Streptophyta</taxon>
        <taxon>Embryophyta</taxon>
        <taxon>Tracheophyta</taxon>
        <taxon>Spermatophyta</taxon>
        <taxon>Magnoliopsida</taxon>
        <taxon>Liliopsida</taxon>
        <taxon>Poales</taxon>
        <taxon>Poaceae</taxon>
        <taxon>PACMAD clade</taxon>
        <taxon>Panicoideae</taxon>
        <taxon>Andropogonodae</taxon>
        <taxon>Andropogoneae</taxon>
        <taxon>Sorghinae</taxon>
        <taxon>Sorghum</taxon>
    </lineage>
</organism>
<dbReference type="InterPro" id="IPR027417">
    <property type="entry name" value="P-loop_NTPase"/>
</dbReference>
<dbReference type="GO" id="GO:0043531">
    <property type="term" value="F:ADP binding"/>
    <property type="evidence" value="ECO:0007669"/>
    <property type="project" value="InterPro"/>
</dbReference>
<dbReference type="EMBL" id="CM027681">
    <property type="protein sequence ID" value="KAG0541386.1"/>
    <property type="molecule type" value="Genomic_DNA"/>
</dbReference>
<dbReference type="OrthoDB" id="678011at2759"/>
<sequence length="492" mass="56661">METFLSVLLGEVVSRSINFFISKSSKQKVPDDHVQDSLQRVLLRAQAIIDEATGRHITNQGMLQQLGMLRDAMYQGNYILDTSIYQSYDVEDGKDSIVSRSLSLCKVNSLRGISSSCTKKEILEQLQHADNNLRSMVLDVKELVVFLTSYPRLYRQPYSMHLLLSNCMFGRQMEAHHVISFLLDTQPRGSEELELLPIVGPYEVGKSTLVSHVCKDERIRDHFSEIFLLRRHEFTNFDHAKMSKGCAAENQNHVLNSNKDRRLLFVVELVGDLNEDTWNKWCCTYKQHIPRGSKIIVTSRSDKIIKFGTAPPLYLKHLSPEAYWYFFKTLTFGSMDPETHPRFAQIAMEMARILSGTFIGANMNACLLRDNFDIQFWHKVVAFNRGVTLKNVSEFGVSPFNLIQQNRPILVWRMATPSEELVSYGQSERSAEEEVPKINYQDVFYGNVKARGKIEILLWRSRILPYYSYVNSSEIQEVKTAAAKRKRSMKIE</sequence>
<feature type="domain" description="NB-ARC" evidence="1">
    <location>
        <begin position="190"/>
        <end position="332"/>
    </location>
</feature>
<evidence type="ECO:0000313" key="3">
    <source>
        <dbReference type="Proteomes" id="UP000807115"/>
    </source>
</evidence>
<dbReference type="KEGG" id="sbi:8054537"/>
<name>A0A921RL16_SORBI</name>
<dbReference type="Gene3D" id="3.40.50.300">
    <property type="entry name" value="P-loop containing nucleotide triphosphate hydrolases"/>
    <property type="match status" value="1"/>
</dbReference>